<evidence type="ECO:0000313" key="1">
    <source>
        <dbReference type="EMBL" id="KTB41906.1"/>
    </source>
</evidence>
<proteinExistence type="predicted"/>
<dbReference type="EMBL" id="LATX01001415">
    <property type="protein sequence ID" value="KTB41906.1"/>
    <property type="molecule type" value="Genomic_DNA"/>
</dbReference>
<gene>
    <name evidence="1" type="ORF">WG66_5516</name>
</gene>
<dbReference type="eggNOG" id="ENOG502RUZS">
    <property type="taxonomic scope" value="Eukaryota"/>
</dbReference>
<sequence length="379" mass="41962">MSASPGPFSPQSLPLLAESGLQDASRAFQSAYELVVEAEATASTAEERMNARVVGFFITEFWRSRIHFGDTPVARIAQELNCPDAQIESQDQHAVVYMLGIRYRENLLCAFQRSKGPTYMPSSRSSPPYNSIQQFITQNLQSSPKDYRTAKKYALARDGFKCMLSHKFDATSVETISAVEKMMREEGRGFEATNCCHVFSESTAQDIDSTDPAQVKRQEHAATALATLKSFGLNTLVDKILQRGVHDPTNLLTMSISWHAQFNSLELWLEGTSTANEACFLDLAHNLLNLTLYSMIFAWLWRPVGNETRTLPLPDPQILAIHATCARVAQMSGAAKYMIECDWVLDDSTVLAADGSSAAFLNQLLLRASAQVSGRAQDD</sequence>
<evidence type="ECO:0000313" key="2">
    <source>
        <dbReference type="Proteomes" id="UP000054988"/>
    </source>
</evidence>
<reference evidence="1 2" key="1">
    <citation type="submission" date="2015-12" db="EMBL/GenBank/DDBJ databases">
        <title>Draft genome sequence of Moniliophthora roreri, the causal agent of frosty pod rot of cacao.</title>
        <authorList>
            <person name="Aime M.C."/>
            <person name="Diaz-Valderrama J.R."/>
            <person name="Kijpornyongpan T."/>
            <person name="Phillips-Mora W."/>
        </authorList>
    </citation>
    <scope>NUCLEOTIDE SEQUENCE [LARGE SCALE GENOMIC DNA]</scope>
    <source>
        <strain evidence="1 2">MCA 2952</strain>
    </source>
</reference>
<dbReference type="Proteomes" id="UP000054988">
    <property type="component" value="Unassembled WGS sequence"/>
</dbReference>
<evidence type="ECO:0008006" key="3">
    <source>
        <dbReference type="Google" id="ProtNLM"/>
    </source>
</evidence>
<organism evidence="1 2">
    <name type="scientific">Moniliophthora roreri</name>
    <name type="common">Frosty pod rot fungus</name>
    <name type="synonym">Monilia roreri</name>
    <dbReference type="NCBI Taxonomy" id="221103"/>
    <lineage>
        <taxon>Eukaryota</taxon>
        <taxon>Fungi</taxon>
        <taxon>Dikarya</taxon>
        <taxon>Basidiomycota</taxon>
        <taxon>Agaricomycotina</taxon>
        <taxon>Agaricomycetes</taxon>
        <taxon>Agaricomycetidae</taxon>
        <taxon>Agaricales</taxon>
        <taxon>Marasmiineae</taxon>
        <taxon>Marasmiaceae</taxon>
        <taxon>Moniliophthora</taxon>
    </lineage>
</organism>
<dbReference type="AlphaFoldDB" id="A0A0W0G043"/>
<comment type="caution">
    <text evidence="1">The sequence shown here is derived from an EMBL/GenBank/DDBJ whole genome shotgun (WGS) entry which is preliminary data.</text>
</comment>
<protein>
    <recommendedName>
        <fullName evidence="3">HNH nuclease domain-containing protein</fullName>
    </recommendedName>
</protein>
<name>A0A0W0G043_MONRR</name>
<accession>A0A0W0G043</accession>